<proteinExistence type="predicted"/>
<organism evidence="2 3">
    <name type="scientific">Penaeus vannamei</name>
    <name type="common">Whiteleg shrimp</name>
    <name type="synonym">Litopenaeus vannamei</name>
    <dbReference type="NCBI Taxonomy" id="6689"/>
    <lineage>
        <taxon>Eukaryota</taxon>
        <taxon>Metazoa</taxon>
        <taxon>Ecdysozoa</taxon>
        <taxon>Arthropoda</taxon>
        <taxon>Crustacea</taxon>
        <taxon>Multicrustacea</taxon>
        <taxon>Malacostraca</taxon>
        <taxon>Eumalacostraca</taxon>
        <taxon>Eucarida</taxon>
        <taxon>Decapoda</taxon>
        <taxon>Dendrobranchiata</taxon>
        <taxon>Penaeoidea</taxon>
        <taxon>Penaeidae</taxon>
        <taxon>Penaeus</taxon>
    </lineage>
</organism>
<dbReference type="Proteomes" id="UP000283509">
    <property type="component" value="Unassembled WGS sequence"/>
</dbReference>
<evidence type="ECO:0000256" key="1">
    <source>
        <dbReference type="SAM" id="SignalP"/>
    </source>
</evidence>
<gene>
    <name evidence="2" type="ORF">C7M84_009191</name>
</gene>
<feature type="signal peptide" evidence="1">
    <location>
        <begin position="1"/>
        <end position="19"/>
    </location>
</feature>
<keyword evidence="3" id="KW-1185">Reference proteome</keyword>
<dbReference type="EMBL" id="QCYY01002158">
    <property type="protein sequence ID" value="ROT72426.1"/>
    <property type="molecule type" value="Genomic_DNA"/>
</dbReference>
<keyword evidence="1" id="KW-0732">Signal</keyword>
<sequence length="114" mass="12557">MGVIKAFLVCLAVVTMTKADVLMFDEADFSAPYPLPGPMMDSQGKMFVPVLQGYSLGEWWAATTVVQVLQADVERGSELDSQVDKFLSEDARDSEDDAEGDHEIIQAVHMETRS</sequence>
<reference evidence="2 3" key="1">
    <citation type="submission" date="2018-04" db="EMBL/GenBank/DDBJ databases">
        <authorList>
            <person name="Zhang X."/>
            <person name="Yuan J."/>
            <person name="Li F."/>
            <person name="Xiang J."/>
        </authorList>
    </citation>
    <scope>NUCLEOTIDE SEQUENCE [LARGE SCALE GENOMIC DNA]</scope>
    <source>
        <tissue evidence="2">Muscle</tissue>
    </source>
</reference>
<reference evidence="2 3" key="2">
    <citation type="submission" date="2019-01" db="EMBL/GenBank/DDBJ databases">
        <title>The decoding of complex shrimp genome reveals the adaptation for benthos swimmer, frequently molting mechanism and breeding impact on genome.</title>
        <authorList>
            <person name="Sun Y."/>
            <person name="Gao Y."/>
            <person name="Yu Y."/>
        </authorList>
    </citation>
    <scope>NUCLEOTIDE SEQUENCE [LARGE SCALE GENOMIC DNA]</scope>
    <source>
        <tissue evidence="2">Muscle</tissue>
    </source>
</reference>
<comment type="caution">
    <text evidence="2">The sequence shown here is derived from an EMBL/GenBank/DDBJ whole genome shotgun (WGS) entry which is preliminary data.</text>
</comment>
<feature type="chain" id="PRO_5018618741" evidence="1">
    <location>
        <begin position="20"/>
        <end position="114"/>
    </location>
</feature>
<protein>
    <submittedName>
        <fullName evidence="2">Uncharacterized protein</fullName>
    </submittedName>
</protein>
<evidence type="ECO:0000313" key="3">
    <source>
        <dbReference type="Proteomes" id="UP000283509"/>
    </source>
</evidence>
<accession>A0A3R7Q9Z2</accession>
<name>A0A3R7Q9Z2_PENVA</name>
<dbReference type="AlphaFoldDB" id="A0A3R7Q9Z2"/>
<evidence type="ECO:0000313" key="2">
    <source>
        <dbReference type="EMBL" id="ROT72426.1"/>
    </source>
</evidence>